<evidence type="ECO:0000313" key="2">
    <source>
        <dbReference type="Proteomes" id="UP001500724"/>
    </source>
</evidence>
<accession>A0ABN1HUY1</accession>
<name>A0ABN1HUY1_9ACTN</name>
<evidence type="ECO:0008006" key="3">
    <source>
        <dbReference type="Google" id="ProtNLM"/>
    </source>
</evidence>
<keyword evidence="2" id="KW-1185">Reference proteome</keyword>
<reference evidence="1 2" key="1">
    <citation type="journal article" date="2019" name="Int. J. Syst. Evol. Microbiol.">
        <title>The Global Catalogue of Microorganisms (GCM) 10K type strain sequencing project: providing services to taxonomists for standard genome sequencing and annotation.</title>
        <authorList>
            <consortium name="The Broad Institute Genomics Platform"/>
            <consortium name="The Broad Institute Genome Sequencing Center for Infectious Disease"/>
            <person name="Wu L."/>
            <person name="Ma J."/>
        </authorList>
    </citation>
    <scope>NUCLEOTIDE SEQUENCE [LARGE SCALE GENOMIC DNA]</scope>
    <source>
        <strain evidence="1 2">JCM 10367</strain>
    </source>
</reference>
<evidence type="ECO:0000313" key="1">
    <source>
        <dbReference type="EMBL" id="GAA0668614.1"/>
    </source>
</evidence>
<dbReference type="EMBL" id="BAAAGU010000081">
    <property type="protein sequence ID" value="GAA0668614.1"/>
    <property type="molecule type" value="Genomic_DNA"/>
</dbReference>
<proteinExistence type="predicted"/>
<sequence length="70" mass="8484">MAIHLEDRWYRRRRPEGDRVRTTRHGQQPRYRAHFIDGNGTRKAKTFRSRRDAERWLVKTEVAHLLKGDA</sequence>
<gene>
    <name evidence="1" type="ORF">GCM10009535_55630</name>
</gene>
<protein>
    <recommendedName>
        <fullName evidence="3">Integrase</fullName>
    </recommendedName>
</protein>
<organism evidence="1 2">
    <name type="scientific">Streptomyces thermocarboxydovorans</name>
    <dbReference type="NCBI Taxonomy" id="59298"/>
    <lineage>
        <taxon>Bacteria</taxon>
        <taxon>Bacillati</taxon>
        <taxon>Actinomycetota</taxon>
        <taxon>Actinomycetes</taxon>
        <taxon>Kitasatosporales</taxon>
        <taxon>Streptomycetaceae</taxon>
        <taxon>Streptomyces</taxon>
    </lineage>
</organism>
<dbReference type="Proteomes" id="UP001500724">
    <property type="component" value="Unassembled WGS sequence"/>
</dbReference>
<comment type="caution">
    <text evidence="1">The sequence shown here is derived from an EMBL/GenBank/DDBJ whole genome shotgun (WGS) entry which is preliminary data.</text>
</comment>
<dbReference type="RefSeq" id="WP_344006990.1">
    <property type="nucleotide sequence ID" value="NZ_BAAAGU010000081.1"/>
</dbReference>